<dbReference type="InterPro" id="IPR010730">
    <property type="entry name" value="HET"/>
</dbReference>
<accession>A0A6A5WP74</accession>
<evidence type="ECO:0000313" key="3">
    <source>
        <dbReference type="EMBL" id="KAF1999416.1"/>
    </source>
</evidence>
<keyword evidence="4" id="KW-1185">Reference proteome</keyword>
<dbReference type="AlphaFoldDB" id="A0A6A5WP74"/>
<feature type="compositionally biased region" description="Polar residues" evidence="1">
    <location>
        <begin position="8"/>
        <end position="19"/>
    </location>
</feature>
<feature type="compositionally biased region" description="Basic and acidic residues" evidence="1">
    <location>
        <begin position="56"/>
        <end position="66"/>
    </location>
</feature>
<dbReference type="PANTHER" id="PTHR33112:SF8">
    <property type="entry name" value="HETEROKARYON INCOMPATIBILITY DOMAIN-CONTAINING PROTEIN"/>
    <property type="match status" value="1"/>
</dbReference>
<dbReference type="EMBL" id="ML977595">
    <property type="protein sequence ID" value="KAF1999416.1"/>
    <property type="molecule type" value="Genomic_DNA"/>
</dbReference>
<dbReference type="Pfam" id="PF06985">
    <property type="entry name" value="HET"/>
    <property type="match status" value="1"/>
</dbReference>
<evidence type="ECO:0000256" key="1">
    <source>
        <dbReference type="SAM" id="MobiDB-lite"/>
    </source>
</evidence>
<feature type="domain" description="Heterokaryon incompatibility" evidence="2">
    <location>
        <begin position="586"/>
        <end position="754"/>
    </location>
</feature>
<dbReference type="PANTHER" id="PTHR33112">
    <property type="entry name" value="DOMAIN PROTEIN, PUTATIVE-RELATED"/>
    <property type="match status" value="1"/>
</dbReference>
<gene>
    <name evidence="3" type="ORF">P154DRAFT_620860</name>
</gene>
<evidence type="ECO:0000313" key="4">
    <source>
        <dbReference type="Proteomes" id="UP000799779"/>
    </source>
</evidence>
<dbReference type="OrthoDB" id="3486565at2759"/>
<protein>
    <submittedName>
        <fullName evidence="3">HET-domain-containing protein</fullName>
    </submittedName>
</protein>
<proteinExistence type="predicted"/>
<organism evidence="3 4">
    <name type="scientific">Amniculicola lignicola CBS 123094</name>
    <dbReference type="NCBI Taxonomy" id="1392246"/>
    <lineage>
        <taxon>Eukaryota</taxon>
        <taxon>Fungi</taxon>
        <taxon>Dikarya</taxon>
        <taxon>Ascomycota</taxon>
        <taxon>Pezizomycotina</taxon>
        <taxon>Dothideomycetes</taxon>
        <taxon>Pleosporomycetidae</taxon>
        <taxon>Pleosporales</taxon>
        <taxon>Amniculicolaceae</taxon>
        <taxon>Amniculicola</taxon>
    </lineage>
</organism>
<dbReference type="Proteomes" id="UP000799779">
    <property type="component" value="Unassembled WGS sequence"/>
</dbReference>
<feature type="region of interest" description="Disordered" evidence="1">
    <location>
        <begin position="1"/>
        <end position="66"/>
    </location>
</feature>
<evidence type="ECO:0000259" key="2">
    <source>
        <dbReference type="Pfam" id="PF06985"/>
    </source>
</evidence>
<sequence>MLGLFTGHYSTSRARSLSPNPRKAISEERHVATTSPIEKKGENLSRGDGNQIQCHPTERGQGDGWEHRVDERAAPQNRKQFNGQFIRDPLTLASTETQESSMYYSHVNNRPWQTEEEPSQPYNWSQRTLPSDSVPIIRELLEKVHRHPINSEILAAAVSAWNTVHPEKWDALDILILLLRHNHTGQVPAKVLKAAARNNHGHEMLKLLLKWDRNSLVSEEILIASLMGSNGSTMETLLRQGPHLEVTDNVILAAVNNSAVNTRTIIALLHHRKDASIKANIMMAVIKRSSIDVDLLAAISRYRDNIETNEDTIVKAIQHNCHIVEDLLNYNNIEITSAMIRTAVEQTHVDIKVVKILLDRWQGPNIDEAIMESAHTRNTIHPGLLELLRNSGKGTPHNVQTCDRTNVDDKPKSPAWTTAPIHCISCFDLNFPKDFPAGLMIADVIRDAETGCRYCSMICSVIQEMIEDFDPEQTVGFALDPSYEPESSQLLLDVWTGTSNKAIKLEVYRHEKTPIFSPLIGEGRSIQYNASADECIILANQWLDDCNKSHSKCVNGLTTLPTRVIRVGSDTTSPSLHISNSEVGKYIALSHCWGKGVTVTTTTENIDSMTREIPFDVLPKTFQNAITITRKLCIEYLWIDSLCIIQDSAEDWSKEAARMTQVYHNSAVTIAADGLAKPSGGCCAPFDTIPPKRNASVAIRCVNSEGIACTVYVRRRLQKDPGNGVVAHGEIVPPNISTELVRSALNSRGWTLQERLLAPRILHYSPTELAWECATQLCCECSLRPTSGNAFKARFFAGIENETDEKNPNRSSLGQGNTEMIQSQKFAQWAEIVHEFTARKLTYQTDRLPAISGLAGYMQIDESDEYICGLWRANLNRYLLWKVQDDTSKRARSRLHERLSGPSWSWAAVSNRVKFLNYTKDEWKDDVDILDVSYVLTSKNNPFGPVDCGVLTARGLLVPVWATSPGYGDVLDGLPLRFCERSGTGQQPFLELGRLLPDVVDDAGEYPEVDVSERLFLLPLLKATCSMERACIVLRRVIGEDDILVRVGVLGGVYPWHSLGHTNFSAQEVFWGLWDELSKREVIFIR</sequence>
<name>A0A6A5WP74_9PLEO</name>
<feature type="compositionally biased region" description="Basic and acidic residues" evidence="1">
    <location>
        <begin position="24"/>
        <end position="45"/>
    </location>
</feature>
<reference evidence="3" key="1">
    <citation type="journal article" date="2020" name="Stud. Mycol.">
        <title>101 Dothideomycetes genomes: a test case for predicting lifestyles and emergence of pathogens.</title>
        <authorList>
            <person name="Haridas S."/>
            <person name="Albert R."/>
            <person name="Binder M."/>
            <person name="Bloem J."/>
            <person name="Labutti K."/>
            <person name="Salamov A."/>
            <person name="Andreopoulos B."/>
            <person name="Baker S."/>
            <person name="Barry K."/>
            <person name="Bills G."/>
            <person name="Bluhm B."/>
            <person name="Cannon C."/>
            <person name="Castanera R."/>
            <person name="Culley D."/>
            <person name="Daum C."/>
            <person name="Ezra D."/>
            <person name="Gonzalez J."/>
            <person name="Henrissat B."/>
            <person name="Kuo A."/>
            <person name="Liang C."/>
            <person name="Lipzen A."/>
            <person name="Lutzoni F."/>
            <person name="Magnuson J."/>
            <person name="Mondo S."/>
            <person name="Nolan M."/>
            <person name="Ohm R."/>
            <person name="Pangilinan J."/>
            <person name="Park H.-J."/>
            <person name="Ramirez L."/>
            <person name="Alfaro M."/>
            <person name="Sun H."/>
            <person name="Tritt A."/>
            <person name="Yoshinaga Y."/>
            <person name="Zwiers L.-H."/>
            <person name="Turgeon B."/>
            <person name="Goodwin S."/>
            <person name="Spatafora J."/>
            <person name="Crous P."/>
            <person name="Grigoriev I."/>
        </authorList>
    </citation>
    <scope>NUCLEOTIDE SEQUENCE</scope>
    <source>
        <strain evidence="3">CBS 123094</strain>
    </source>
</reference>